<dbReference type="InterPro" id="IPR042620">
    <property type="entry name" value="NSUN7"/>
</dbReference>
<dbReference type="Proteomes" id="UP000694941">
    <property type="component" value="Unplaced"/>
</dbReference>
<accession>A0ABM1TQN5</accession>
<gene>
    <name evidence="2" type="primary">LOC111089626</name>
</gene>
<protein>
    <submittedName>
        <fullName evidence="2">Uncharacterized protein LOC111089626</fullName>
    </submittedName>
</protein>
<sequence>MAREGRRVDIDTMFSPHVKASIIPWSLNLKPLNRIINQDTPPNTKKKDDFTLNRNEETSELNRNALMRRSIFFSACDEDQNYCPYFTLFSRRYSEVFFKSPSKYSYATLRKAVEFLKPFFTSDNSNFSEIGYKVSFNYSLKSANVLQAEEIIKHKFYEVVFEVVKFNVLSQYQVHKALIFVILHDCRLRRFLRRVKFSHEESDPDIEDLENVMVKMRTKFNAAFARLRIKRNAKSLDDLIPSSPCIYRIARGVWKDTNNNSKARLSLWAWVNRNKHHVSIQSIINELQNEGITVTPLHDPGIPLPYLFSERHVADILCFLPCDKERLLWSRVLKKDILVVQESVSCLGPQCLRKALALEWEKKNIQKPMSPNSLILARLLNKPRPPPAPVLGKTDVVITNIGIGKTAVYLSSLLVECGFEDACHLLEHLARREDEEQDVRLLAEENYRVLDHAMK</sequence>
<dbReference type="GeneID" id="111089626"/>
<evidence type="ECO:0000313" key="2">
    <source>
        <dbReference type="RefSeq" id="XP_022258191.1"/>
    </source>
</evidence>
<feature type="non-terminal residue" evidence="2">
    <location>
        <position position="455"/>
    </location>
</feature>
<proteinExistence type="predicted"/>
<keyword evidence="1" id="KW-1185">Reference proteome</keyword>
<reference evidence="2" key="1">
    <citation type="submission" date="2025-08" db="UniProtKB">
        <authorList>
            <consortium name="RefSeq"/>
        </authorList>
    </citation>
    <scope>IDENTIFICATION</scope>
    <source>
        <tissue evidence="2">Muscle</tissue>
    </source>
</reference>
<dbReference type="PANTHER" id="PTHR14663">
    <property type="entry name" value="METHYLTRANSFERASE NSUN7-RELATED"/>
    <property type="match status" value="1"/>
</dbReference>
<dbReference type="PANTHER" id="PTHR14663:SF2">
    <property type="entry name" value="METHYLTRANSFERASE NSUN7-RELATED"/>
    <property type="match status" value="1"/>
</dbReference>
<dbReference type="RefSeq" id="XP_022258191.1">
    <property type="nucleotide sequence ID" value="XM_022402483.1"/>
</dbReference>
<evidence type="ECO:0000313" key="1">
    <source>
        <dbReference type="Proteomes" id="UP000694941"/>
    </source>
</evidence>
<name>A0ABM1TQN5_LIMPO</name>
<organism evidence="1 2">
    <name type="scientific">Limulus polyphemus</name>
    <name type="common">Atlantic horseshoe crab</name>
    <dbReference type="NCBI Taxonomy" id="6850"/>
    <lineage>
        <taxon>Eukaryota</taxon>
        <taxon>Metazoa</taxon>
        <taxon>Ecdysozoa</taxon>
        <taxon>Arthropoda</taxon>
        <taxon>Chelicerata</taxon>
        <taxon>Merostomata</taxon>
        <taxon>Xiphosura</taxon>
        <taxon>Limulidae</taxon>
        <taxon>Limulus</taxon>
    </lineage>
</organism>